<feature type="transmembrane region" description="Helical" evidence="1">
    <location>
        <begin position="823"/>
        <end position="840"/>
    </location>
</feature>
<keyword evidence="1" id="KW-1133">Transmembrane helix</keyword>
<reference evidence="2 3" key="1">
    <citation type="submission" date="2016-09" db="EMBL/GenBank/DDBJ databases">
        <title>Xenorhabdus thuongxuanensis sp. nov. and Xenorhabdus eapokensis sp. nov., isolated from Steinernema species.</title>
        <authorList>
            <person name="Kaempfer P."/>
            <person name="Tobias N.J."/>
            <person name="Phan Ke L."/>
            <person name="Bode H.B."/>
            <person name="Glaeser S.P."/>
        </authorList>
    </citation>
    <scope>NUCLEOTIDE SEQUENCE [LARGE SCALE GENOMIC DNA]</scope>
    <source>
        <strain evidence="2 3">DL20</strain>
    </source>
</reference>
<feature type="transmembrane region" description="Helical" evidence="1">
    <location>
        <begin position="999"/>
        <end position="1021"/>
    </location>
</feature>
<keyword evidence="3" id="KW-1185">Reference proteome</keyword>
<evidence type="ECO:0000313" key="3">
    <source>
        <dbReference type="Proteomes" id="UP000186268"/>
    </source>
</evidence>
<dbReference type="OrthoDB" id="9020765at2"/>
<feature type="transmembrane region" description="Helical" evidence="1">
    <location>
        <begin position="966"/>
        <end position="987"/>
    </location>
</feature>
<name>A0A1Q5TES9_9GAMM</name>
<keyword evidence="1" id="KW-0472">Membrane</keyword>
<keyword evidence="1" id="KW-0812">Transmembrane</keyword>
<protein>
    <submittedName>
        <fullName evidence="2">Uncharacterized protein</fullName>
    </submittedName>
</protein>
<comment type="caution">
    <text evidence="2">The sequence shown here is derived from an EMBL/GenBank/DDBJ whole genome shotgun (WGS) entry which is preliminary data.</text>
</comment>
<organism evidence="2 3">
    <name type="scientific">Xenorhabdus eapokensis</name>
    <dbReference type="NCBI Taxonomy" id="1873482"/>
    <lineage>
        <taxon>Bacteria</taxon>
        <taxon>Pseudomonadati</taxon>
        <taxon>Pseudomonadota</taxon>
        <taxon>Gammaproteobacteria</taxon>
        <taxon>Enterobacterales</taxon>
        <taxon>Morganellaceae</taxon>
        <taxon>Xenorhabdus</taxon>
    </lineage>
</organism>
<dbReference type="RefSeq" id="WP_074025292.1">
    <property type="nucleotide sequence ID" value="NZ_CAWNAG010000185.1"/>
</dbReference>
<gene>
    <name evidence="2" type="ORF">Xedl_03808</name>
</gene>
<dbReference type="EMBL" id="MKGQ01000074">
    <property type="protein sequence ID" value="OKO98691.1"/>
    <property type="molecule type" value="Genomic_DNA"/>
</dbReference>
<dbReference type="Proteomes" id="UP000186268">
    <property type="component" value="Unassembled WGS sequence"/>
</dbReference>
<feature type="transmembrane region" description="Helical" evidence="1">
    <location>
        <begin position="941"/>
        <end position="960"/>
    </location>
</feature>
<proteinExistence type="predicted"/>
<sequence>MQVKCIRADNENIGGERIYILLVLTGKNNPKIKVSLFDNPNIEDDSPNTVLVLADKERLYNKTQRDCTNLILTGNTPETAAIDYIVYNHKYQRKHFVYNRYTFNDGEFTIKNYDDIDGDFESDIIKIDGLAIIDAREKLEGKMRAYCRVSTKDFHQYIVSLNLDKENVSISKIFSNQSIDENINVNKKEIVNFKPLLYGNTHTSIFIKYNPEKSASIGKSKLYHIKECEESPSGWSNPAMINQSVMEYNPISNKSGEMSVFLVDINSDDNFYIRSMWSNDNDQWINFDITPGRKKVIKELSVYSSEISVKDKFGILLINEPVEISSSAQTKLIINGNTYFVGKDQKISIKTNMRGIFTITQPTENLGVTTLSFTLPQRDPSPVAIRQYADVKDRLSKLTAQELKEAKDSKGNLLVPDLSTDSAESIVSSVKKCMEIADTAPNLRRTLKKEPHVGKYLTETLLQLETLQLPKQYQSWVLDLSNNTPIYSELNKDMLQKERDNLLSLNLIEWFGSIGDFIKNAINKVIDVVKIIVHSTIEGFYAIIHFVEDGIEKIFKAVIKVALDAMNIASVIFNYIKLTVDRLIEWIGFVFDWDDILRTKEAISHILSLQKEFFTKATAKIKRTVDNELCRTKNEVNNIFDNLINTYKGKNINDGYNQVQSLKNSLSPKGMDKALANNPLLDYLYNPSSYNELSKSLNALQSRFISIDDDNSQIEHVRETIDKYSDDFKNSDDMNAFNVLFNDIQNTESFLSKMIVNILGILKKLTSLAINSLTKLVDSIIVFVETAISKLYTIMNEPLYIPFISEIFKFITKSEKDPSINDFLSLLISIPVTILSKLILNKSLFLDKESVLQFKNETNITNLLEIVNSTYNDSVFPIQNTGKVKRKKISTTNSSGSTIALKWISAICTLLSGTCEGLRAGLLMAKSFYPENTILAKIKKVINCFVIGITSINICCQFFLGSLDTYSVIFIGISFLMLLLSIAYTVASFFEDEVYDIPFIVISVILGLFILLLTILFWSQLSKLDIALSLLFATWQICDGTVLLKVAVPVLVASVAIQFILGVTAGAIKVVKIVK</sequence>
<dbReference type="AlphaFoldDB" id="A0A1Q5TES9"/>
<feature type="transmembrane region" description="Helical" evidence="1">
    <location>
        <begin position="1050"/>
        <end position="1071"/>
    </location>
</feature>
<evidence type="ECO:0000313" key="2">
    <source>
        <dbReference type="EMBL" id="OKO98691.1"/>
    </source>
</evidence>
<evidence type="ECO:0000256" key="1">
    <source>
        <dbReference type="SAM" id="Phobius"/>
    </source>
</evidence>
<accession>A0A1Q5TES9</accession>